<feature type="compositionally biased region" description="Basic residues" evidence="2">
    <location>
        <begin position="168"/>
        <end position="181"/>
    </location>
</feature>
<dbReference type="AlphaFoldDB" id="A0A2P5APF8"/>
<sequence length="405" mass="46279">MIDGETNAHPVTLFHLDEYESHMTDELLLSVCFRYQIPDHIVLTAPTPNQIPSQPLPRHITLYLDFFRAGLCLLFHLFLHIAFANYWICPTQLNPSGYQVPLGDDHEAISRVAAIEEMQEAKKDCDYLTSDLTLSYTGCFPYKTREQYDSFVQVSPDHLVPREPCRKATRPRKRPLMRKRPTQTELSSGFKDGAGSGALIHTAQLSLPTSPLIMVDLRDDQEDMTYRDYLLHHQHQQEGAGTSSRAATKAQKKKSTESLAPTLGQDNEGPNKHQKPWYSDSMDCFCAVNPEVRYTDLRARLSCDLAALVTDDTNREIETYKAKHTTTEQACDSERENIRKLSENLKDWERTISDLKEKLASEATRVRREIRQVIQDEFLASFEGSDLYYNICGAEVEQTKSELRA</sequence>
<keyword evidence="1" id="KW-0175">Coiled coil</keyword>
<name>A0A2P5APF8_TREOI</name>
<feature type="compositionally biased region" description="Polar residues" evidence="2">
    <location>
        <begin position="237"/>
        <end position="246"/>
    </location>
</feature>
<gene>
    <name evidence="4" type="ORF">TorRG33x02_345090</name>
</gene>
<evidence type="ECO:0000256" key="3">
    <source>
        <dbReference type="SAM" id="Phobius"/>
    </source>
</evidence>
<evidence type="ECO:0000256" key="2">
    <source>
        <dbReference type="SAM" id="MobiDB-lite"/>
    </source>
</evidence>
<accession>A0A2P5APF8</accession>
<feature type="region of interest" description="Disordered" evidence="2">
    <location>
        <begin position="234"/>
        <end position="275"/>
    </location>
</feature>
<evidence type="ECO:0000256" key="1">
    <source>
        <dbReference type="SAM" id="Coils"/>
    </source>
</evidence>
<dbReference type="InParanoid" id="A0A2P5APF8"/>
<evidence type="ECO:0000313" key="5">
    <source>
        <dbReference type="Proteomes" id="UP000237000"/>
    </source>
</evidence>
<keyword evidence="5" id="KW-1185">Reference proteome</keyword>
<dbReference type="Proteomes" id="UP000237000">
    <property type="component" value="Unassembled WGS sequence"/>
</dbReference>
<evidence type="ECO:0000313" key="4">
    <source>
        <dbReference type="EMBL" id="PON38445.1"/>
    </source>
</evidence>
<keyword evidence="3" id="KW-0812">Transmembrane</keyword>
<keyword evidence="3" id="KW-1133">Transmembrane helix</keyword>
<comment type="caution">
    <text evidence="4">The sequence shown here is derived from an EMBL/GenBank/DDBJ whole genome shotgun (WGS) entry which is preliminary data.</text>
</comment>
<proteinExistence type="predicted"/>
<protein>
    <submittedName>
        <fullName evidence="4">Uncharacterized protein</fullName>
    </submittedName>
</protein>
<dbReference type="EMBL" id="JXTC01000752">
    <property type="protein sequence ID" value="PON38445.1"/>
    <property type="molecule type" value="Genomic_DNA"/>
</dbReference>
<keyword evidence="3" id="KW-0472">Membrane</keyword>
<feature type="transmembrane region" description="Helical" evidence="3">
    <location>
        <begin position="66"/>
        <end position="88"/>
    </location>
</feature>
<organism evidence="4 5">
    <name type="scientific">Trema orientale</name>
    <name type="common">Charcoal tree</name>
    <name type="synonym">Celtis orientalis</name>
    <dbReference type="NCBI Taxonomy" id="63057"/>
    <lineage>
        <taxon>Eukaryota</taxon>
        <taxon>Viridiplantae</taxon>
        <taxon>Streptophyta</taxon>
        <taxon>Embryophyta</taxon>
        <taxon>Tracheophyta</taxon>
        <taxon>Spermatophyta</taxon>
        <taxon>Magnoliopsida</taxon>
        <taxon>eudicotyledons</taxon>
        <taxon>Gunneridae</taxon>
        <taxon>Pentapetalae</taxon>
        <taxon>rosids</taxon>
        <taxon>fabids</taxon>
        <taxon>Rosales</taxon>
        <taxon>Cannabaceae</taxon>
        <taxon>Trema</taxon>
    </lineage>
</organism>
<feature type="coiled-coil region" evidence="1">
    <location>
        <begin position="331"/>
        <end position="376"/>
    </location>
</feature>
<reference evidence="5" key="1">
    <citation type="submission" date="2016-06" db="EMBL/GenBank/DDBJ databases">
        <title>Parallel loss of symbiosis genes in relatives of nitrogen-fixing non-legume Parasponia.</title>
        <authorList>
            <person name="Van Velzen R."/>
            <person name="Holmer R."/>
            <person name="Bu F."/>
            <person name="Rutten L."/>
            <person name="Van Zeijl A."/>
            <person name="Liu W."/>
            <person name="Santuari L."/>
            <person name="Cao Q."/>
            <person name="Sharma T."/>
            <person name="Shen D."/>
            <person name="Roswanjaya Y."/>
            <person name="Wardhani T."/>
            <person name="Kalhor M.S."/>
            <person name="Jansen J."/>
            <person name="Van den Hoogen J."/>
            <person name="Gungor B."/>
            <person name="Hartog M."/>
            <person name="Hontelez J."/>
            <person name="Verver J."/>
            <person name="Yang W.-C."/>
            <person name="Schijlen E."/>
            <person name="Repin R."/>
            <person name="Schilthuizen M."/>
            <person name="Schranz E."/>
            <person name="Heidstra R."/>
            <person name="Miyata K."/>
            <person name="Fedorova E."/>
            <person name="Kohlen W."/>
            <person name="Bisseling T."/>
            <person name="Smit S."/>
            <person name="Geurts R."/>
        </authorList>
    </citation>
    <scope>NUCLEOTIDE SEQUENCE [LARGE SCALE GENOMIC DNA]</scope>
    <source>
        <strain evidence="5">cv. RG33-2</strain>
    </source>
</reference>
<feature type="region of interest" description="Disordered" evidence="2">
    <location>
        <begin position="168"/>
        <end position="193"/>
    </location>
</feature>